<name>A0ABU3B9E1_9GAMM</name>
<evidence type="ECO:0000256" key="3">
    <source>
        <dbReference type="ARBA" id="ARBA00022475"/>
    </source>
</evidence>
<protein>
    <submittedName>
        <fullName evidence="10">Biopolymer transporter ExbD</fullName>
    </submittedName>
</protein>
<sequence length="164" mass="18415">MRRRFSSRRRDKDVGELNITAFLNLMVILVPFLLITAVFTKLAILELNLPSASEQTEQEDKLRLEVIVRDTALIVGDGRRRVATIEQTDDDSFDYDRLSDIMQAIKAENPEVTEASVLLEPDTEYDILVNVMDAVRIAKQPDPDNPGKSVSTELFPEIALGDAP</sequence>
<feature type="transmembrane region" description="Helical" evidence="9">
    <location>
        <begin position="21"/>
        <end position="44"/>
    </location>
</feature>
<evidence type="ECO:0000313" key="10">
    <source>
        <dbReference type="EMBL" id="MDT0619088.1"/>
    </source>
</evidence>
<evidence type="ECO:0000256" key="1">
    <source>
        <dbReference type="ARBA" id="ARBA00004162"/>
    </source>
</evidence>
<dbReference type="InterPro" id="IPR003400">
    <property type="entry name" value="ExbD"/>
</dbReference>
<dbReference type="Pfam" id="PF02472">
    <property type="entry name" value="ExbD"/>
    <property type="match status" value="1"/>
</dbReference>
<evidence type="ECO:0000256" key="5">
    <source>
        <dbReference type="ARBA" id="ARBA00022989"/>
    </source>
</evidence>
<evidence type="ECO:0000256" key="7">
    <source>
        <dbReference type="RuleBase" id="RU003879"/>
    </source>
</evidence>
<evidence type="ECO:0000256" key="4">
    <source>
        <dbReference type="ARBA" id="ARBA00022692"/>
    </source>
</evidence>
<evidence type="ECO:0000256" key="9">
    <source>
        <dbReference type="SAM" id="Phobius"/>
    </source>
</evidence>
<keyword evidence="11" id="KW-1185">Reference proteome</keyword>
<evidence type="ECO:0000256" key="6">
    <source>
        <dbReference type="ARBA" id="ARBA00023136"/>
    </source>
</evidence>
<reference evidence="10 11" key="1">
    <citation type="submission" date="2023-09" db="EMBL/GenBank/DDBJ databases">
        <authorList>
            <person name="Rey-Velasco X."/>
        </authorList>
    </citation>
    <scope>NUCLEOTIDE SEQUENCE [LARGE SCALE GENOMIC DNA]</scope>
    <source>
        <strain evidence="10 11">P385</strain>
    </source>
</reference>
<proteinExistence type="inferred from homology"/>
<comment type="similarity">
    <text evidence="2 7">Belongs to the ExbD/TolR family.</text>
</comment>
<evidence type="ECO:0000256" key="2">
    <source>
        <dbReference type="ARBA" id="ARBA00005811"/>
    </source>
</evidence>
<evidence type="ECO:0000256" key="8">
    <source>
        <dbReference type="SAM" id="MobiDB-lite"/>
    </source>
</evidence>
<dbReference type="Proteomes" id="UP001259982">
    <property type="component" value="Unassembled WGS sequence"/>
</dbReference>
<keyword evidence="7" id="KW-0653">Protein transport</keyword>
<gene>
    <name evidence="10" type="ORF">RM531_11440</name>
</gene>
<dbReference type="PANTHER" id="PTHR30558">
    <property type="entry name" value="EXBD MEMBRANE COMPONENT OF PMF-DRIVEN MACROMOLECULE IMPORT SYSTEM"/>
    <property type="match status" value="1"/>
</dbReference>
<feature type="region of interest" description="Disordered" evidence="8">
    <location>
        <begin position="139"/>
        <end position="164"/>
    </location>
</feature>
<evidence type="ECO:0000313" key="11">
    <source>
        <dbReference type="Proteomes" id="UP001259982"/>
    </source>
</evidence>
<keyword evidence="5 9" id="KW-1133">Transmembrane helix</keyword>
<dbReference type="RefSeq" id="WP_311659402.1">
    <property type="nucleotide sequence ID" value="NZ_JAVRHY010000010.1"/>
</dbReference>
<keyword evidence="6 9" id="KW-0472">Membrane</keyword>
<keyword evidence="4 7" id="KW-0812">Transmembrane</keyword>
<organism evidence="10 11">
    <name type="scientific">Spectribacter acetivorans</name>
    <dbReference type="NCBI Taxonomy" id="3075603"/>
    <lineage>
        <taxon>Bacteria</taxon>
        <taxon>Pseudomonadati</taxon>
        <taxon>Pseudomonadota</taxon>
        <taxon>Gammaproteobacteria</taxon>
        <taxon>Salinisphaerales</taxon>
        <taxon>Salinisphaeraceae</taxon>
        <taxon>Spectribacter</taxon>
    </lineage>
</organism>
<keyword evidence="7" id="KW-0813">Transport</keyword>
<keyword evidence="3" id="KW-1003">Cell membrane</keyword>
<dbReference type="EMBL" id="JAVRHY010000010">
    <property type="protein sequence ID" value="MDT0619088.1"/>
    <property type="molecule type" value="Genomic_DNA"/>
</dbReference>
<comment type="caution">
    <text evidence="10">The sequence shown here is derived from an EMBL/GenBank/DDBJ whole genome shotgun (WGS) entry which is preliminary data.</text>
</comment>
<accession>A0ABU3B9E1</accession>
<comment type="subcellular location">
    <subcellularLocation>
        <location evidence="1">Cell membrane</location>
        <topology evidence="1">Single-pass membrane protein</topology>
    </subcellularLocation>
    <subcellularLocation>
        <location evidence="7">Cell membrane</location>
        <topology evidence="7">Single-pass type II membrane protein</topology>
    </subcellularLocation>
</comment>